<accession>A0A941EX53</accession>
<protein>
    <submittedName>
        <fullName evidence="2">Carboxymuconolactone decarboxylase family protein</fullName>
    </submittedName>
</protein>
<dbReference type="Proteomes" id="UP000675781">
    <property type="component" value="Unassembled WGS sequence"/>
</dbReference>
<dbReference type="SUPFAM" id="SSF69118">
    <property type="entry name" value="AhpD-like"/>
    <property type="match status" value="1"/>
</dbReference>
<feature type="domain" description="Carboxymuconolactone decarboxylase-like" evidence="1">
    <location>
        <begin position="32"/>
        <end position="104"/>
    </location>
</feature>
<dbReference type="RefSeq" id="WP_212533901.1">
    <property type="nucleotide sequence ID" value="NZ_JAGSOG010000457.1"/>
</dbReference>
<evidence type="ECO:0000259" key="1">
    <source>
        <dbReference type="Pfam" id="PF02627"/>
    </source>
</evidence>
<keyword evidence="3" id="KW-1185">Reference proteome</keyword>
<name>A0A941EX53_9ACTN</name>
<dbReference type="InterPro" id="IPR029032">
    <property type="entry name" value="AhpD-like"/>
</dbReference>
<gene>
    <name evidence="2" type="ORF">KDL01_39810</name>
</gene>
<sequence>MTTTATNTDTVSSRLPNPAVLVPELGAIGGALYKATGNGSIPQITISLLQLRAGQIVGNTYLTAMHTSGLRKAGEQEERISAVASWRDARCFTGPERVALALVEAVLTSNPHGERISDELYAEASTHYDDKALTTLILAIGQVCFFIPLALIGKPLAGVSPSEQWKQE</sequence>
<dbReference type="EMBL" id="JAGSOG010000457">
    <property type="protein sequence ID" value="MBR7839470.1"/>
    <property type="molecule type" value="Genomic_DNA"/>
</dbReference>
<dbReference type="AlphaFoldDB" id="A0A941EX53"/>
<organism evidence="2 3">
    <name type="scientific">Actinospica durhamensis</name>
    <dbReference type="NCBI Taxonomy" id="1508375"/>
    <lineage>
        <taxon>Bacteria</taxon>
        <taxon>Bacillati</taxon>
        <taxon>Actinomycetota</taxon>
        <taxon>Actinomycetes</taxon>
        <taxon>Catenulisporales</taxon>
        <taxon>Actinospicaceae</taxon>
        <taxon>Actinospica</taxon>
    </lineage>
</organism>
<reference evidence="2" key="1">
    <citation type="submission" date="2021-04" db="EMBL/GenBank/DDBJ databases">
        <title>Genome based classification of Actinospica acidithermotolerans sp. nov., an actinobacterium isolated from an Indonesian hot spring.</title>
        <authorList>
            <person name="Kusuma A.B."/>
            <person name="Putra K.E."/>
            <person name="Nafisah S."/>
            <person name="Loh J."/>
            <person name="Nouioui I."/>
            <person name="Goodfellow M."/>
        </authorList>
    </citation>
    <scope>NUCLEOTIDE SEQUENCE</scope>
    <source>
        <strain evidence="2">CSCA 57</strain>
    </source>
</reference>
<dbReference type="Pfam" id="PF02627">
    <property type="entry name" value="CMD"/>
    <property type="match status" value="1"/>
</dbReference>
<dbReference type="PANTHER" id="PTHR34846">
    <property type="entry name" value="4-CARBOXYMUCONOLACTONE DECARBOXYLASE FAMILY PROTEIN (AFU_ORTHOLOGUE AFUA_6G11590)"/>
    <property type="match status" value="1"/>
</dbReference>
<proteinExistence type="predicted"/>
<evidence type="ECO:0000313" key="3">
    <source>
        <dbReference type="Proteomes" id="UP000675781"/>
    </source>
</evidence>
<evidence type="ECO:0000313" key="2">
    <source>
        <dbReference type="EMBL" id="MBR7839470.1"/>
    </source>
</evidence>
<dbReference type="InterPro" id="IPR003779">
    <property type="entry name" value="CMD-like"/>
</dbReference>
<comment type="caution">
    <text evidence="2">The sequence shown here is derived from an EMBL/GenBank/DDBJ whole genome shotgun (WGS) entry which is preliminary data.</text>
</comment>
<dbReference type="Gene3D" id="1.20.1290.10">
    <property type="entry name" value="AhpD-like"/>
    <property type="match status" value="1"/>
</dbReference>
<dbReference type="PANTHER" id="PTHR34846:SF10">
    <property type="entry name" value="CYTOPLASMIC PROTEIN"/>
    <property type="match status" value="1"/>
</dbReference>
<dbReference type="GO" id="GO:0051920">
    <property type="term" value="F:peroxiredoxin activity"/>
    <property type="evidence" value="ECO:0007669"/>
    <property type="project" value="InterPro"/>
</dbReference>